<evidence type="ECO:0000313" key="2">
    <source>
        <dbReference type="Proteomes" id="UP000078532"/>
    </source>
</evidence>
<proteinExistence type="predicted"/>
<dbReference type="Proteomes" id="UP000078532">
    <property type="component" value="Unassembled WGS sequence"/>
</dbReference>
<organism evidence="1 2">
    <name type="scientific">Desulfotomaculum copahuensis</name>
    <dbReference type="NCBI Taxonomy" id="1838280"/>
    <lineage>
        <taxon>Bacteria</taxon>
        <taxon>Bacillati</taxon>
        <taxon>Bacillota</taxon>
        <taxon>Clostridia</taxon>
        <taxon>Eubacteriales</taxon>
        <taxon>Desulfotomaculaceae</taxon>
        <taxon>Desulfotomaculum</taxon>
    </lineage>
</organism>
<keyword evidence="2" id="KW-1185">Reference proteome</keyword>
<gene>
    <name evidence="1" type="ORF">A6M21_04030</name>
</gene>
<dbReference type="SUPFAM" id="SSF46785">
    <property type="entry name" value="Winged helix' DNA-binding domain"/>
    <property type="match status" value="1"/>
</dbReference>
<evidence type="ECO:0000313" key="1">
    <source>
        <dbReference type="EMBL" id="OAT86095.1"/>
    </source>
</evidence>
<sequence>MNDMRRPRVIAFGFSNRGEFPVPGVEIGFAVNGIYHSIRISDMFAQISRLDPVTIAPRKIKEVLFAEPNRDPSEPIDVFTDQLTQIDFWPLVSEGELQIWQQKKELALYHDAGSMRRVMLKVLFEENRKSPETEISFRDLAALMKTTMELLAPEVHAMDKDGLIRRSGDPNIVQPSDWLLLTEQGVQELEQHKSIKLSESYQLLTY</sequence>
<dbReference type="EMBL" id="LYVF01000040">
    <property type="protein sequence ID" value="OAT86095.1"/>
    <property type="molecule type" value="Genomic_DNA"/>
</dbReference>
<dbReference type="STRING" id="1838280.A6M21_04030"/>
<dbReference type="InterPro" id="IPR036390">
    <property type="entry name" value="WH_DNA-bd_sf"/>
</dbReference>
<dbReference type="Gene3D" id="1.10.10.10">
    <property type="entry name" value="Winged helix-like DNA-binding domain superfamily/Winged helix DNA-binding domain"/>
    <property type="match status" value="1"/>
</dbReference>
<dbReference type="InterPro" id="IPR036388">
    <property type="entry name" value="WH-like_DNA-bd_sf"/>
</dbReference>
<comment type="caution">
    <text evidence="1">The sequence shown here is derived from an EMBL/GenBank/DDBJ whole genome shotgun (WGS) entry which is preliminary data.</text>
</comment>
<dbReference type="AlphaFoldDB" id="A0A1B7LI54"/>
<accession>A0A1B7LI54</accession>
<reference evidence="1 2" key="1">
    <citation type="submission" date="2016-04" db="EMBL/GenBank/DDBJ databases">
        <authorList>
            <person name="Evans L.H."/>
            <person name="Alamgir A."/>
            <person name="Owens N."/>
            <person name="Weber N.D."/>
            <person name="Virtaneva K."/>
            <person name="Barbian K."/>
            <person name="Babar A."/>
            <person name="Rosenke K."/>
        </authorList>
    </citation>
    <scope>NUCLEOTIDE SEQUENCE [LARGE SCALE GENOMIC DNA]</scope>
    <source>
        <strain evidence="1 2">LMa1</strain>
    </source>
</reference>
<name>A0A1B7LI54_9FIRM</name>
<protein>
    <submittedName>
        <fullName evidence="1">Uncharacterized protein</fullName>
    </submittedName>
</protein>